<gene>
    <name evidence="14" type="ORF">F2Q69_00061787</name>
</gene>
<evidence type="ECO:0000256" key="4">
    <source>
        <dbReference type="ARBA" id="ARBA00022692"/>
    </source>
</evidence>
<dbReference type="Pfam" id="PF23259">
    <property type="entry name" value="CHX17_C"/>
    <property type="match status" value="1"/>
</dbReference>
<evidence type="ECO:0000259" key="11">
    <source>
        <dbReference type="Pfam" id="PF00999"/>
    </source>
</evidence>
<keyword evidence="5" id="KW-0630">Potassium</keyword>
<dbReference type="GO" id="GO:0012505">
    <property type="term" value="C:endomembrane system"/>
    <property type="evidence" value="ECO:0007669"/>
    <property type="project" value="TreeGrafter"/>
</dbReference>
<evidence type="ECO:0008006" key="16">
    <source>
        <dbReference type="Google" id="ProtNLM"/>
    </source>
</evidence>
<dbReference type="GO" id="GO:0015297">
    <property type="term" value="F:antiporter activity"/>
    <property type="evidence" value="ECO:0007669"/>
    <property type="project" value="InterPro"/>
</dbReference>
<dbReference type="Pfam" id="PF23256">
    <property type="entry name" value="CHX17_2nd"/>
    <property type="match status" value="1"/>
</dbReference>
<dbReference type="GO" id="GO:0006885">
    <property type="term" value="P:regulation of pH"/>
    <property type="evidence" value="ECO:0007669"/>
    <property type="project" value="TreeGrafter"/>
</dbReference>
<dbReference type="InterPro" id="IPR057290">
    <property type="entry name" value="CHX17_C"/>
</dbReference>
<evidence type="ECO:0000256" key="3">
    <source>
        <dbReference type="ARBA" id="ARBA00022538"/>
    </source>
</evidence>
<evidence type="ECO:0000259" key="12">
    <source>
        <dbReference type="Pfam" id="PF23256"/>
    </source>
</evidence>
<evidence type="ECO:0000256" key="5">
    <source>
        <dbReference type="ARBA" id="ARBA00022958"/>
    </source>
</evidence>
<evidence type="ECO:0000256" key="7">
    <source>
        <dbReference type="ARBA" id="ARBA00023065"/>
    </source>
</evidence>
<evidence type="ECO:0000256" key="10">
    <source>
        <dbReference type="SAM" id="Phobius"/>
    </source>
</evidence>
<comment type="similarity">
    <text evidence="9">Belongs to the monovalent cation:proton antiporter 2 (CPA2) transporter (TC 2.A.37) family. CHX (TC 2.A.37.4) subfamily.</text>
</comment>
<keyword evidence="8 10" id="KW-0472">Membrane</keyword>
<proteinExistence type="inferred from homology"/>
<keyword evidence="3" id="KW-0633">Potassium transport</keyword>
<feature type="transmembrane region" description="Helical" evidence="10">
    <location>
        <begin position="100"/>
        <end position="122"/>
    </location>
</feature>
<dbReference type="InterPro" id="IPR006153">
    <property type="entry name" value="Cation/H_exchanger_TM"/>
</dbReference>
<dbReference type="InterPro" id="IPR057291">
    <property type="entry name" value="CHX17_2nd"/>
</dbReference>
<dbReference type="Gene3D" id="3.40.50.12370">
    <property type="match status" value="1"/>
</dbReference>
<evidence type="ECO:0000256" key="8">
    <source>
        <dbReference type="ARBA" id="ARBA00023136"/>
    </source>
</evidence>
<evidence type="ECO:0000259" key="13">
    <source>
        <dbReference type="Pfam" id="PF23259"/>
    </source>
</evidence>
<dbReference type="InterPro" id="IPR050794">
    <property type="entry name" value="CPA2_transporter"/>
</dbReference>
<dbReference type="GO" id="GO:1902600">
    <property type="term" value="P:proton transmembrane transport"/>
    <property type="evidence" value="ECO:0007669"/>
    <property type="project" value="InterPro"/>
</dbReference>
<keyword evidence="4 10" id="KW-0812">Transmembrane</keyword>
<evidence type="ECO:0000313" key="14">
    <source>
        <dbReference type="EMBL" id="KAF3571239.1"/>
    </source>
</evidence>
<organism evidence="14 15">
    <name type="scientific">Brassica cretica</name>
    <name type="common">Mustard</name>
    <dbReference type="NCBI Taxonomy" id="69181"/>
    <lineage>
        <taxon>Eukaryota</taxon>
        <taxon>Viridiplantae</taxon>
        <taxon>Streptophyta</taxon>
        <taxon>Embryophyta</taxon>
        <taxon>Tracheophyta</taxon>
        <taxon>Spermatophyta</taxon>
        <taxon>Magnoliopsida</taxon>
        <taxon>eudicotyledons</taxon>
        <taxon>Gunneridae</taxon>
        <taxon>Pentapetalae</taxon>
        <taxon>rosids</taxon>
        <taxon>malvids</taxon>
        <taxon>Brassicales</taxon>
        <taxon>Brassicaceae</taxon>
        <taxon>Brassiceae</taxon>
        <taxon>Brassica</taxon>
    </lineage>
</organism>
<feature type="transmembrane region" description="Helical" evidence="10">
    <location>
        <begin position="21"/>
        <end position="49"/>
    </location>
</feature>
<sequence length="521" mass="57616">MKWVAKRGSPENDVVRESDVCLTLAGVMVSGFVTDLIGIHSILGAFVFGLIIPKDGEFGHRLIERIEDFVSGLLLPLYFATSGLKTDVAKIRGAESWGMLGLVVVTACVGKIVGTFAAAVMVEVPAREALTLGCLINTKGAKRRDFCDTGANGTLHNVHYDQGRGSHPRLFILRLKLFVMHLMELTERTSSIIMVQRARKDGLPFVHRYRHGVRHSSVVGGFQAYRQLGRVAVRPITAVSSLHTMHEDICHMAETKRVTMIILPFHKRWNVDHGRGHHHQDRGDVNVPENVGHGWRLVNQRVLKNAPCSVAVLVDRGLGSLEPQISSLDGSNVVERVCVIFFGGADDREALELGGRMAEHQAVKVTIVRFLVRETLRSNAVTLRPASSKGKEKYYTCLTTNELDEGVLKDFKSKWKEMVEYKEKEPNNIIQEILSLGQSQDFDLIVVGRGRLPSAEVATLAERQTEHPELGRIGDVLASSINHIIPSILVVQQHNKPQVEEIAVSKIVKESSLTINGDANV</sequence>
<dbReference type="PANTHER" id="PTHR32468">
    <property type="entry name" value="CATION/H + ANTIPORTER"/>
    <property type="match status" value="1"/>
</dbReference>
<evidence type="ECO:0000256" key="1">
    <source>
        <dbReference type="ARBA" id="ARBA00004141"/>
    </source>
</evidence>
<evidence type="ECO:0000256" key="6">
    <source>
        <dbReference type="ARBA" id="ARBA00022989"/>
    </source>
</evidence>
<accession>A0A8S9REW8</accession>
<keyword evidence="7" id="KW-0406">Ion transport</keyword>
<dbReference type="Proteomes" id="UP000712600">
    <property type="component" value="Unassembled WGS sequence"/>
</dbReference>
<reference evidence="14" key="1">
    <citation type="submission" date="2019-12" db="EMBL/GenBank/DDBJ databases">
        <title>Genome sequencing and annotation of Brassica cretica.</title>
        <authorList>
            <person name="Studholme D.J."/>
            <person name="Sarris P."/>
        </authorList>
    </citation>
    <scope>NUCLEOTIDE SEQUENCE</scope>
    <source>
        <strain evidence="14">PFS-109/04</strain>
        <tissue evidence="14">Leaf</tissue>
    </source>
</reference>
<evidence type="ECO:0000313" key="15">
    <source>
        <dbReference type="Proteomes" id="UP000712600"/>
    </source>
</evidence>
<feature type="domain" description="Cation/H+ exchanger transmembrane" evidence="11">
    <location>
        <begin position="15"/>
        <end position="141"/>
    </location>
</feature>
<dbReference type="GO" id="GO:0016020">
    <property type="term" value="C:membrane"/>
    <property type="evidence" value="ECO:0007669"/>
    <property type="project" value="UniProtKB-SubCell"/>
</dbReference>
<name>A0A8S9REW8_BRACR</name>
<dbReference type="InterPro" id="IPR038770">
    <property type="entry name" value="Na+/solute_symporter_sf"/>
</dbReference>
<dbReference type="EMBL" id="QGKX02000095">
    <property type="protein sequence ID" value="KAF3571239.1"/>
    <property type="molecule type" value="Genomic_DNA"/>
</dbReference>
<dbReference type="Gene3D" id="1.20.1530.20">
    <property type="match status" value="1"/>
</dbReference>
<evidence type="ECO:0000256" key="9">
    <source>
        <dbReference type="ARBA" id="ARBA00038341"/>
    </source>
</evidence>
<dbReference type="PANTHER" id="PTHR32468:SF161">
    <property type="entry name" value="CATION_H+ EXCHANGER DOMAIN-CONTAINING PROTEIN"/>
    <property type="match status" value="1"/>
</dbReference>
<comment type="caution">
    <text evidence="14">The sequence shown here is derived from an EMBL/GenBank/DDBJ whole genome shotgun (WGS) entry which is preliminary data.</text>
</comment>
<feature type="domain" description="Cation/H(+) antiporter C-terminal" evidence="13">
    <location>
        <begin position="337"/>
        <end position="494"/>
    </location>
</feature>
<protein>
    <recommendedName>
        <fullName evidence="16">Cation/H+ exchanger domain-containing protein</fullName>
    </recommendedName>
</protein>
<dbReference type="GO" id="GO:0006813">
    <property type="term" value="P:potassium ion transport"/>
    <property type="evidence" value="ECO:0007669"/>
    <property type="project" value="UniProtKB-KW"/>
</dbReference>
<dbReference type="AlphaFoldDB" id="A0A8S9REW8"/>
<dbReference type="Pfam" id="PF00999">
    <property type="entry name" value="Na_H_Exchanger"/>
    <property type="match status" value="1"/>
</dbReference>
<keyword evidence="6 10" id="KW-1133">Transmembrane helix</keyword>
<comment type="subcellular location">
    <subcellularLocation>
        <location evidence="1">Membrane</location>
        <topology evidence="1">Multi-pass membrane protein</topology>
    </subcellularLocation>
</comment>
<keyword evidence="2" id="KW-0813">Transport</keyword>
<feature type="domain" description="Cation/H(+) antiporter central" evidence="12">
    <location>
        <begin position="174"/>
        <end position="320"/>
    </location>
</feature>
<evidence type="ECO:0000256" key="2">
    <source>
        <dbReference type="ARBA" id="ARBA00022448"/>
    </source>
</evidence>